<dbReference type="PROSITE" id="PS50878">
    <property type="entry name" value="RT_POL"/>
    <property type="match status" value="1"/>
</dbReference>
<dbReference type="PANTHER" id="PTHR46890:SF28">
    <property type="entry name" value="REVERSE TRANSCRIPTASE DOMAIN-CONTAINING PROTEIN"/>
    <property type="match status" value="1"/>
</dbReference>
<protein>
    <submittedName>
        <fullName evidence="2">LINE-1 retrotransposable element O protein</fullName>
    </submittedName>
</protein>
<dbReference type="PANTHER" id="PTHR46890">
    <property type="entry name" value="NON-LTR RETROLELEMENT REVERSE TRANSCRIPTASE-LIKE PROTEIN-RELATED"/>
    <property type="match status" value="1"/>
</dbReference>
<dbReference type="SUPFAM" id="SSF56672">
    <property type="entry name" value="DNA/RNA polymerases"/>
    <property type="match status" value="1"/>
</dbReference>
<dbReference type="InterPro" id="IPR000477">
    <property type="entry name" value="RT_dom"/>
</dbReference>
<gene>
    <name evidence="2" type="ORF">Sradi_6765000</name>
</gene>
<dbReference type="AlphaFoldDB" id="A0AAW2JSJ9"/>
<evidence type="ECO:0000259" key="1">
    <source>
        <dbReference type="PROSITE" id="PS50878"/>
    </source>
</evidence>
<dbReference type="EMBL" id="JACGWJ010000032">
    <property type="protein sequence ID" value="KAL0297129.1"/>
    <property type="molecule type" value="Genomic_DNA"/>
</dbReference>
<accession>A0AAW2JSJ9</accession>
<feature type="domain" description="Reverse transcriptase" evidence="1">
    <location>
        <begin position="51"/>
        <end position="303"/>
    </location>
</feature>
<proteinExistence type="predicted"/>
<dbReference type="Pfam" id="PF00078">
    <property type="entry name" value="RVT_1"/>
    <property type="match status" value="1"/>
</dbReference>
<organism evidence="2">
    <name type="scientific">Sesamum radiatum</name>
    <name type="common">Black benniseed</name>
    <dbReference type="NCBI Taxonomy" id="300843"/>
    <lineage>
        <taxon>Eukaryota</taxon>
        <taxon>Viridiplantae</taxon>
        <taxon>Streptophyta</taxon>
        <taxon>Embryophyta</taxon>
        <taxon>Tracheophyta</taxon>
        <taxon>Spermatophyta</taxon>
        <taxon>Magnoliopsida</taxon>
        <taxon>eudicotyledons</taxon>
        <taxon>Gunneridae</taxon>
        <taxon>Pentapetalae</taxon>
        <taxon>asterids</taxon>
        <taxon>lamiids</taxon>
        <taxon>Lamiales</taxon>
        <taxon>Pedaliaceae</taxon>
        <taxon>Sesamum</taxon>
    </lineage>
</organism>
<reference evidence="2" key="1">
    <citation type="submission" date="2020-06" db="EMBL/GenBank/DDBJ databases">
        <authorList>
            <person name="Li T."/>
            <person name="Hu X."/>
            <person name="Zhang T."/>
            <person name="Song X."/>
            <person name="Zhang H."/>
            <person name="Dai N."/>
            <person name="Sheng W."/>
            <person name="Hou X."/>
            <person name="Wei L."/>
        </authorList>
    </citation>
    <scope>NUCLEOTIDE SEQUENCE</scope>
    <source>
        <strain evidence="2">G02</strain>
        <tissue evidence="2">Leaf</tissue>
    </source>
</reference>
<comment type="caution">
    <text evidence="2">The sequence shown here is derived from an EMBL/GenBank/DDBJ whole genome shotgun (WGS) entry which is preliminary data.</text>
</comment>
<reference evidence="2" key="2">
    <citation type="journal article" date="2024" name="Plant">
        <title>Genomic evolution and insights into agronomic trait innovations of Sesamum species.</title>
        <authorList>
            <person name="Miao H."/>
            <person name="Wang L."/>
            <person name="Qu L."/>
            <person name="Liu H."/>
            <person name="Sun Y."/>
            <person name="Le M."/>
            <person name="Wang Q."/>
            <person name="Wei S."/>
            <person name="Zheng Y."/>
            <person name="Lin W."/>
            <person name="Duan Y."/>
            <person name="Cao H."/>
            <person name="Xiong S."/>
            <person name="Wang X."/>
            <person name="Wei L."/>
            <person name="Li C."/>
            <person name="Ma Q."/>
            <person name="Ju M."/>
            <person name="Zhao R."/>
            <person name="Li G."/>
            <person name="Mu C."/>
            <person name="Tian Q."/>
            <person name="Mei H."/>
            <person name="Zhang T."/>
            <person name="Gao T."/>
            <person name="Zhang H."/>
        </authorList>
    </citation>
    <scope>NUCLEOTIDE SEQUENCE</scope>
    <source>
        <strain evidence="2">G02</strain>
    </source>
</reference>
<evidence type="ECO:0000313" key="2">
    <source>
        <dbReference type="EMBL" id="KAL0297129.1"/>
    </source>
</evidence>
<dbReference type="InterPro" id="IPR052343">
    <property type="entry name" value="Retrotransposon-Effector_Assoc"/>
</dbReference>
<dbReference type="InterPro" id="IPR043502">
    <property type="entry name" value="DNA/RNA_pol_sf"/>
</dbReference>
<name>A0AAW2JSJ9_SESRA</name>
<sequence length="567" mass="64036">MLCVLPTKDEIKQAIFDMCPDSAVGPDGFSALFYQVTWDIIAQDVTAAVQDFFCGTPLPKSFKATSIALIPKVPNPSSWTDFCPISLCNVSNKIYSKIMNDRLSMILPGIIALSQSGFVGGRLISDNILLAQELIHSIGDKKRYDNVVFKLDMAKAYDRVQWRFFVLINGDKAGFFQSSQGLRQGDPISPSLFIIVAEFLARGLDRLFQQNPALGYCNKGGMDINHLSYADDIIIFLNASRRSIRKLVDFLGDYQKISRQQINCNKSSFIVSNRCPSLIHQRIHKMTSFSFKPLPVTYLGSPLYKGNKKCILYDNLIAKMRLKLQGWGQSSLSHGGRLALIKSTLCSMPLHLIQVLNPPKTVLHSIEQIMARFFWGSTKNHKKIHWTAWKRICQPVKEDWVSEDSLIWWLRSLTNFGGDLEAGVHYGQGQVSFWCDNWLGEQPLSQLVNLHSLAQKKCVITGLGSLLGECFKTGYQLISVFSVKASNWLPNVNAVNKLKRRNISFFLVKKTNWFGDILLICSTSKSPKQPIYVTWFKHGSSLQLLTMPPTFARSSYTDSLVYLDREK</sequence>
<dbReference type="CDD" id="cd01650">
    <property type="entry name" value="RT_nLTR_like"/>
    <property type="match status" value="1"/>
</dbReference>